<evidence type="ECO:0000256" key="8">
    <source>
        <dbReference type="ARBA" id="ARBA00022958"/>
    </source>
</evidence>
<feature type="domain" description="Amino acid permease/ SLC12A" evidence="18">
    <location>
        <begin position="521"/>
        <end position="706"/>
    </location>
</feature>
<keyword evidence="6 17" id="KW-0812">Transmembrane</keyword>
<comment type="caution">
    <text evidence="20">The sequence shown here is derived from an EMBL/GenBank/DDBJ whole genome shotgun (WGS) entry which is preliminary data.</text>
</comment>
<evidence type="ECO:0000256" key="13">
    <source>
        <dbReference type="ARBA" id="ARBA00023214"/>
    </source>
</evidence>
<dbReference type="NCBIfam" id="TIGR00930">
    <property type="entry name" value="2a30"/>
    <property type="match status" value="1"/>
</dbReference>
<evidence type="ECO:0000259" key="18">
    <source>
        <dbReference type="Pfam" id="PF00324"/>
    </source>
</evidence>
<keyword evidence="5" id="KW-0597">Phosphoprotein</keyword>
<comment type="subcellular location">
    <subcellularLocation>
        <location evidence="1">Cell membrane</location>
        <topology evidence="1">Multi-pass membrane protein</topology>
    </subcellularLocation>
</comment>
<evidence type="ECO:0000256" key="16">
    <source>
        <dbReference type="SAM" id="MobiDB-lite"/>
    </source>
</evidence>
<evidence type="ECO:0000313" key="20">
    <source>
        <dbReference type="EMBL" id="ETE71793.1"/>
    </source>
</evidence>
<feature type="transmembrane region" description="Helical" evidence="17">
    <location>
        <begin position="280"/>
        <end position="299"/>
    </location>
</feature>
<reference evidence="20 21" key="1">
    <citation type="journal article" date="2013" name="Proc. Natl. Acad. Sci. U.S.A.">
        <title>The king cobra genome reveals dynamic gene evolution and adaptation in the snake venom system.</title>
        <authorList>
            <person name="Vonk F.J."/>
            <person name="Casewell N.R."/>
            <person name="Henkel C.V."/>
            <person name="Heimberg A.M."/>
            <person name="Jansen H.J."/>
            <person name="McCleary R.J."/>
            <person name="Kerkkamp H.M."/>
            <person name="Vos R.A."/>
            <person name="Guerreiro I."/>
            <person name="Calvete J.J."/>
            <person name="Wuster W."/>
            <person name="Woods A.E."/>
            <person name="Logan J.M."/>
            <person name="Harrison R.A."/>
            <person name="Castoe T.A."/>
            <person name="de Koning A.P."/>
            <person name="Pollock D.D."/>
            <person name="Yandell M."/>
            <person name="Calderon D."/>
            <person name="Renjifo C."/>
            <person name="Currier R.B."/>
            <person name="Salgado D."/>
            <person name="Pla D."/>
            <person name="Sanz L."/>
            <person name="Hyder A.S."/>
            <person name="Ribeiro J.M."/>
            <person name="Arntzen J.W."/>
            <person name="van den Thillart G.E."/>
            <person name="Boetzer M."/>
            <person name="Pirovano W."/>
            <person name="Dirks R.P."/>
            <person name="Spaink H.P."/>
            <person name="Duboule D."/>
            <person name="McGlinn E."/>
            <person name="Kini R.M."/>
            <person name="Richardson M.K."/>
        </authorList>
    </citation>
    <scope>NUCLEOTIDE SEQUENCE</scope>
    <source>
        <tissue evidence="20">Blood</tissue>
    </source>
</reference>
<accession>V8PCQ8</accession>
<keyword evidence="4" id="KW-0633">Potassium transport</keyword>
<dbReference type="PANTHER" id="PTHR11827">
    <property type="entry name" value="SOLUTE CARRIER FAMILY 12, CATION COTRANSPORTERS"/>
    <property type="match status" value="1"/>
</dbReference>
<keyword evidence="12" id="KW-0325">Glycoprotein</keyword>
<dbReference type="GO" id="GO:0045202">
    <property type="term" value="C:synapse"/>
    <property type="evidence" value="ECO:0007669"/>
    <property type="project" value="GOC"/>
</dbReference>
<evidence type="ECO:0000256" key="12">
    <source>
        <dbReference type="ARBA" id="ARBA00023180"/>
    </source>
</evidence>
<dbReference type="GO" id="GO:0006884">
    <property type="term" value="P:cell volume homeostasis"/>
    <property type="evidence" value="ECO:0007669"/>
    <property type="project" value="TreeGrafter"/>
</dbReference>
<dbReference type="Proteomes" id="UP000018936">
    <property type="component" value="Unassembled WGS sequence"/>
</dbReference>
<comment type="similarity">
    <text evidence="14">Belongs to the SLC12A transporter family. K/Cl co-transporter subfamily.</text>
</comment>
<evidence type="ECO:0000256" key="3">
    <source>
        <dbReference type="ARBA" id="ARBA00022475"/>
    </source>
</evidence>
<dbReference type="GO" id="GO:0015379">
    <property type="term" value="F:potassium:chloride symporter activity"/>
    <property type="evidence" value="ECO:0007669"/>
    <property type="project" value="InterPro"/>
</dbReference>
<evidence type="ECO:0000256" key="5">
    <source>
        <dbReference type="ARBA" id="ARBA00022553"/>
    </source>
</evidence>
<dbReference type="GO" id="GO:1990573">
    <property type="term" value="P:potassium ion import across plasma membrane"/>
    <property type="evidence" value="ECO:0007669"/>
    <property type="project" value="TreeGrafter"/>
</dbReference>
<evidence type="ECO:0000256" key="14">
    <source>
        <dbReference type="ARBA" id="ARBA00046331"/>
    </source>
</evidence>
<feature type="transmembrane region" description="Helical" evidence="17">
    <location>
        <begin position="629"/>
        <end position="660"/>
    </location>
</feature>
<evidence type="ECO:0000256" key="1">
    <source>
        <dbReference type="ARBA" id="ARBA00004651"/>
    </source>
</evidence>
<dbReference type="InterPro" id="IPR004842">
    <property type="entry name" value="SLC12A_fam"/>
</dbReference>
<evidence type="ECO:0000256" key="6">
    <source>
        <dbReference type="ARBA" id="ARBA00022692"/>
    </source>
</evidence>
<dbReference type="FunFam" id="1.20.1740.10:FF:000037">
    <property type="entry name" value="Uncharacterized protein, isoform F"/>
    <property type="match status" value="1"/>
</dbReference>
<keyword evidence="11 17" id="KW-0472">Membrane</keyword>
<keyword evidence="21" id="KW-1185">Reference proteome</keyword>
<keyword evidence="9 17" id="KW-1133">Transmembrane helix</keyword>
<dbReference type="InterPro" id="IPR018491">
    <property type="entry name" value="SLC12_C"/>
</dbReference>
<feature type="transmembrane region" description="Helical" evidence="17">
    <location>
        <begin position="185"/>
        <end position="209"/>
    </location>
</feature>
<feature type="region of interest" description="Disordered" evidence="16">
    <location>
        <begin position="9"/>
        <end position="76"/>
    </location>
</feature>
<dbReference type="Pfam" id="PF03522">
    <property type="entry name" value="SLC12"/>
    <property type="match status" value="1"/>
</dbReference>
<evidence type="ECO:0000313" key="21">
    <source>
        <dbReference type="Proteomes" id="UP000018936"/>
    </source>
</evidence>
<dbReference type="InterPro" id="IPR004841">
    <property type="entry name" value="AA-permease/SLC12A_dom"/>
</dbReference>
<dbReference type="GO" id="GO:0055075">
    <property type="term" value="P:potassium ion homeostasis"/>
    <property type="evidence" value="ECO:0007669"/>
    <property type="project" value="TreeGrafter"/>
</dbReference>
<keyword evidence="7" id="KW-0769">Symport</keyword>
<dbReference type="GO" id="GO:0007268">
    <property type="term" value="P:chemical synaptic transmission"/>
    <property type="evidence" value="ECO:0007669"/>
    <property type="project" value="TreeGrafter"/>
</dbReference>
<feature type="transmembrane region" description="Helical" evidence="17">
    <location>
        <begin position="571"/>
        <end position="589"/>
    </location>
</feature>
<keyword evidence="3" id="KW-1003">Cell membrane</keyword>
<evidence type="ECO:0000256" key="17">
    <source>
        <dbReference type="SAM" id="Phobius"/>
    </source>
</evidence>
<dbReference type="PRINTS" id="PR01081">
    <property type="entry name" value="KCLTRNSPORT"/>
</dbReference>
<feature type="compositionally biased region" description="Polar residues" evidence="16">
    <location>
        <begin position="43"/>
        <end position="62"/>
    </location>
</feature>
<feature type="transmembrane region" description="Helical" evidence="17">
    <location>
        <begin position="305"/>
        <end position="324"/>
    </location>
</feature>
<evidence type="ECO:0000256" key="7">
    <source>
        <dbReference type="ARBA" id="ARBA00022847"/>
    </source>
</evidence>
<evidence type="ECO:0000256" key="4">
    <source>
        <dbReference type="ARBA" id="ARBA00022538"/>
    </source>
</evidence>
<dbReference type="AlphaFoldDB" id="V8PCQ8"/>
<organism evidence="20 21">
    <name type="scientific">Ophiophagus hannah</name>
    <name type="common">King cobra</name>
    <name type="synonym">Naja hannah</name>
    <dbReference type="NCBI Taxonomy" id="8665"/>
    <lineage>
        <taxon>Eukaryota</taxon>
        <taxon>Metazoa</taxon>
        <taxon>Chordata</taxon>
        <taxon>Craniata</taxon>
        <taxon>Vertebrata</taxon>
        <taxon>Euteleostomi</taxon>
        <taxon>Lepidosauria</taxon>
        <taxon>Squamata</taxon>
        <taxon>Bifurcata</taxon>
        <taxon>Unidentata</taxon>
        <taxon>Episquamata</taxon>
        <taxon>Toxicofera</taxon>
        <taxon>Serpentes</taxon>
        <taxon>Colubroidea</taxon>
        <taxon>Elapidae</taxon>
        <taxon>Elapinae</taxon>
        <taxon>Ophiophagus</taxon>
    </lineage>
</organism>
<dbReference type="Gene3D" id="1.20.1740.10">
    <property type="entry name" value="Amino acid/polyamine transporter I"/>
    <property type="match status" value="1"/>
</dbReference>
<feature type="region of interest" description="Disordered" evidence="16">
    <location>
        <begin position="1067"/>
        <end position="1087"/>
    </location>
</feature>
<name>V8PCQ8_OPHHA</name>
<dbReference type="OrthoDB" id="2020542at2759"/>
<feature type="transmembrane region" description="Helical" evidence="17">
    <location>
        <begin position="161"/>
        <end position="180"/>
    </location>
</feature>
<dbReference type="EMBL" id="AZIM01000311">
    <property type="protein sequence ID" value="ETE71793.1"/>
    <property type="molecule type" value="Genomic_DNA"/>
</dbReference>
<dbReference type="InterPro" id="IPR000076">
    <property type="entry name" value="KCL_cotranspt"/>
</dbReference>
<sequence length="1087" mass="120080">MASVRFMVTPTKIDDIPGLSDTSPDLSSRSSSCVRFSSRESVPETSRSEGASDFSRATTSLGTEVAEPASDKITNPRTDLVEDVSQTSITGEQCQLLDPGHKKDSHTFLNNINYEEEMDTRPKVSSLLNRMANYTNLMQGAREHEEAENVPPGKKKINKNIFGVILFLRLTWVVGTAGVLQAFTIVLICCCCTLLTAISMSAIATNGVVPAGGSYFMISRALGPEFGGAVGLCFYLGTTFAASMYILGAIEIFLMYIAPKAAIFHSDDPLKEPAAMLNNMRVYGSAFLLLMVLVVFVGVRYVNKFASLFLACVIVSILAIYAGVIKSSFAPPDFPVCMLGNRSLSQHHIQTCAKTKEYGNLTIPTFLWTRFCNHSRLLNASCDEYFQHNNVTAIQGIPGLASGVFTENLWSSYLTKGEILEKPSLHAVDVGGALNQQYVLADITTSFTLLVGIFFPSVTGIMAGSNRSGDLKDAQKSIPIDLSNVVLFGACVEGVVLRDKFGDTVKGNLVVGTLSWPSPWVIVIGSFFSTCGAGLQSLTGAPRLLQAIAKDNIIPFLRVFGHGKANGEPTWALLLTAGIAELGILIASLDMVAPILSMFFLMCYLFVNLACALQTLLRTPNWRPRFRILSFMGMSICVALMFISSWYYAIIAMVIAGMIYKYIEYHGAEKEWGDGIRGLSLSAARFALLRLEEGPPHTKNWRPQLLVLLKLDEDLHVKHPHLLTFASQLKAGKGLTIVGSVMVGNFLESYSEALAAEQIVVAAKVREGISHLIQSCGLGGMKHNTVVMGWPNAWRQSTVRVTTAARLALLVAKNVAFYPSNAEPFSEGNIDVWWIVHDGGMLMLLPFLLKQHKVWRKCKIRIFTVAQLEDNSIQMKKDLATFLDISAYTYERTLMMEQRSQMLRQMRLSKTEREREVNWAETKAQLVKDRNSMLRLTSIGSDDDEETETYQEKVHMTWTKDKYMASHGHKLRTLEGFQDLLNMRPDQSNVRRMHTAVKLNEVIVNKSHEAKLVLLNMPGPPRNPEGDENCILFCQAQEGVVIWNSWRSSQRGWSVCCLYGAEAVRSSPSIHRGGCGESLPPDELCSN</sequence>
<feature type="domain" description="SLC12A transporter C-terminal" evidence="19">
    <location>
        <begin position="827"/>
        <end position="1022"/>
    </location>
</feature>
<keyword evidence="10" id="KW-0406">Ion transport</keyword>
<dbReference type="FunFam" id="1.20.1740.10:FF:000049">
    <property type="entry name" value="Solute carrier family 12 (potassium/chloride transporter), member 4"/>
    <property type="match status" value="1"/>
</dbReference>
<dbReference type="GO" id="GO:0055064">
    <property type="term" value="P:chloride ion homeostasis"/>
    <property type="evidence" value="ECO:0007669"/>
    <property type="project" value="TreeGrafter"/>
</dbReference>
<evidence type="ECO:0000256" key="15">
    <source>
        <dbReference type="ARBA" id="ARBA00047825"/>
    </source>
</evidence>
<feature type="compositionally biased region" description="Low complexity" evidence="16">
    <location>
        <begin position="20"/>
        <end position="36"/>
    </location>
</feature>
<comment type="catalytic activity">
    <reaction evidence="15">
        <text>K(+)(in) + chloride(in) = K(+)(out) + chloride(out)</text>
        <dbReference type="Rhea" id="RHEA:72427"/>
        <dbReference type="ChEBI" id="CHEBI:17996"/>
        <dbReference type="ChEBI" id="CHEBI:29103"/>
    </reaction>
</comment>
<proteinExistence type="inferred from homology"/>
<keyword evidence="8" id="KW-0630">Potassium</keyword>
<gene>
    <name evidence="20" type="primary">SLC12A6</name>
    <name evidence="20" type="ORF">L345_02373</name>
</gene>
<feature type="non-terminal residue" evidence="20">
    <location>
        <position position="1"/>
    </location>
</feature>
<protein>
    <submittedName>
        <fullName evidence="20">Solute carrier family 12 member 6</fullName>
    </submittedName>
</protein>
<keyword evidence="13" id="KW-0868">Chloride</keyword>
<feature type="domain" description="Amino acid permease/ SLC12A" evidence="18">
    <location>
        <begin position="160"/>
        <end position="325"/>
    </location>
</feature>
<evidence type="ECO:0000256" key="11">
    <source>
        <dbReference type="ARBA" id="ARBA00023136"/>
    </source>
</evidence>
<dbReference type="PANTHER" id="PTHR11827:SF66">
    <property type="entry name" value="SOLUTE CARRIER FAMILY 12 MEMBER 6"/>
    <property type="match status" value="1"/>
</dbReference>
<dbReference type="Pfam" id="PF00324">
    <property type="entry name" value="AA_permease"/>
    <property type="match status" value="2"/>
</dbReference>
<evidence type="ECO:0000256" key="9">
    <source>
        <dbReference type="ARBA" id="ARBA00022989"/>
    </source>
</evidence>
<feature type="transmembrane region" description="Helical" evidence="17">
    <location>
        <begin position="229"/>
        <end position="259"/>
    </location>
</feature>
<evidence type="ECO:0000256" key="2">
    <source>
        <dbReference type="ARBA" id="ARBA00022448"/>
    </source>
</evidence>
<dbReference type="GO" id="GO:0005886">
    <property type="term" value="C:plasma membrane"/>
    <property type="evidence" value="ECO:0007669"/>
    <property type="project" value="UniProtKB-SubCell"/>
</dbReference>
<evidence type="ECO:0000256" key="10">
    <source>
        <dbReference type="ARBA" id="ARBA00023065"/>
    </source>
</evidence>
<feature type="transmembrane region" description="Helical" evidence="17">
    <location>
        <begin position="595"/>
        <end position="617"/>
    </location>
</feature>
<keyword evidence="2" id="KW-0813">Transport</keyword>
<evidence type="ECO:0000259" key="19">
    <source>
        <dbReference type="Pfam" id="PF03522"/>
    </source>
</evidence>